<dbReference type="OrthoDB" id="9804590at2"/>
<dbReference type="GO" id="GO:0006396">
    <property type="term" value="P:RNA processing"/>
    <property type="evidence" value="ECO:0007669"/>
    <property type="project" value="InterPro"/>
</dbReference>
<dbReference type="FunFam" id="3.40.50.150:FF:000009">
    <property type="entry name" value="23S rRNA (Uracil(1939)-C(5))-methyltransferase RlmD"/>
    <property type="match status" value="1"/>
</dbReference>
<dbReference type="PANTHER" id="PTHR11061:SF30">
    <property type="entry name" value="TRNA (URACIL(54)-C(5))-METHYLTRANSFERASE"/>
    <property type="match status" value="1"/>
</dbReference>
<dbReference type="GO" id="GO:0008757">
    <property type="term" value="F:S-adenosylmethionine-dependent methyltransferase activity"/>
    <property type="evidence" value="ECO:0007669"/>
    <property type="project" value="UniProtKB-ARBA"/>
</dbReference>
<feature type="binding site" evidence="4">
    <location>
        <position position="346"/>
    </location>
    <ligand>
        <name>S-adenosyl-L-methionine</name>
        <dbReference type="ChEBI" id="CHEBI:59789"/>
    </ligand>
</feature>
<dbReference type="PROSITE" id="PS50926">
    <property type="entry name" value="TRAM"/>
    <property type="match status" value="1"/>
</dbReference>
<dbReference type="InterPro" id="IPR012340">
    <property type="entry name" value="NA-bd_OB-fold"/>
</dbReference>
<evidence type="ECO:0000313" key="8">
    <source>
        <dbReference type="Proteomes" id="UP000435357"/>
    </source>
</evidence>
<feature type="active site" evidence="5">
    <location>
        <position position="421"/>
    </location>
</feature>
<dbReference type="Pfam" id="PF01938">
    <property type="entry name" value="TRAM"/>
    <property type="match status" value="1"/>
</dbReference>
<evidence type="ECO:0000313" key="7">
    <source>
        <dbReference type="EMBL" id="KAB1064944.1"/>
    </source>
</evidence>
<comment type="caution">
    <text evidence="7">The sequence shown here is derived from an EMBL/GenBank/DDBJ whole genome shotgun (WGS) entry which is preliminary data.</text>
</comment>
<evidence type="ECO:0000259" key="6">
    <source>
        <dbReference type="PROSITE" id="PS50926"/>
    </source>
</evidence>
<feature type="binding site" evidence="4">
    <location>
        <position position="322"/>
    </location>
    <ligand>
        <name>S-adenosyl-L-methionine</name>
        <dbReference type="ChEBI" id="CHEBI:59789"/>
    </ligand>
</feature>
<dbReference type="GO" id="GO:0008173">
    <property type="term" value="F:RNA methyltransferase activity"/>
    <property type="evidence" value="ECO:0007669"/>
    <property type="project" value="InterPro"/>
</dbReference>
<gene>
    <name evidence="7" type="primary">rlmD</name>
    <name evidence="7" type="ORF">F3059_05840</name>
</gene>
<protein>
    <submittedName>
        <fullName evidence="7">23S rRNA (Uracil(1939)-C(5))-methyltransferase RlmD</fullName>
        <ecNumber evidence="7">2.1.1.190</ecNumber>
    </submittedName>
</protein>
<dbReference type="EMBL" id="WACR01000004">
    <property type="protein sequence ID" value="KAB1064944.1"/>
    <property type="molecule type" value="Genomic_DNA"/>
</dbReference>
<name>A0A6N6MCA1_9FLAO</name>
<feature type="binding site" evidence="4">
    <location>
        <position position="289"/>
    </location>
    <ligand>
        <name>S-adenosyl-L-methionine</name>
        <dbReference type="ChEBI" id="CHEBI:59789"/>
    </ligand>
</feature>
<feature type="active site" description="Nucleophile" evidence="4">
    <location>
        <position position="421"/>
    </location>
</feature>
<reference evidence="7 8" key="1">
    <citation type="submission" date="2019-09" db="EMBL/GenBank/DDBJ databases">
        <title>Genomes of Cryomorphaceae.</title>
        <authorList>
            <person name="Bowman J.P."/>
        </authorList>
    </citation>
    <scope>NUCLEOTIDE SEQUENCE [LARGE SCALE GENOMIC DNA]</scope>
    <source>
        <strain evidence="7 8">KCTC 52047</strain>
    </source>
</reference>
<proteinExistence type="inferred from homology"/>
<evidence type="ECO:0000256" key="5">
    <source>
        <dbReference type="PROSITE-ProRule" id="PRU10015"/>
    </source>
</evidence>
<dbReference type="EC" id="2.1.1.190" evidence="7"/>
<dbReference type="Proteomes" id="UP000435357">
    <property type="component" value="Unassembled WGS sequence"/>
</dbReference>
<accession>A0A6N6MCA1</accession>
<feature type="binding site" evidence="4">
    <location>
        <position position="394"/>
    </location>
    <ligand>
        <name>S-adenosyl-L-methionine</name>
        <dbReference type="ChEBI" id="CHEBI:59789"/>
    </ligand>
</feature>
<keyword evidence="2 4" id="KW-0808">Transferase</keyword>
<dbReference type="CDD" id="cd02440">
    <property type="entry name" value="AdoMet_MTases"/>
    <property type="match status" value="1"/>
</dbReference>
<sequence>MAFGGKGIARIPTENGNYTVFVANSIPGQTVRAKVVKRKKNYAQCKLAEVLERSSNEVETPYQSIPGAPFANWPLAEQHAHKKNSTFELYKRIGEQENLESKFDEFIPSPRDWHYRNKMEYSFSQVIWDTEKNENYNDFGLGFKHRGQWLSVENMNADSGLFDADVENQFGELREYLKSTGLPAWHPARHKGFYRYINIRKSFSEDKLLFNLTTSSSHLEEFDKESFVSKLIELFGKDRLAGIMHTIHDSLGDRAFDKDAETHLLYGKSIIHENLLDLEFEMSINSFFQPNPAAAQKLYQKAVDYALSGSDRNDEEVILDLFCGTGTIGQILAHQSNGAKSIIGVDIVESAIENARKNAELNKLKNLKFFAADVGKFLLEYPEYKNNIKTLVLDPPRSGIAPKTLKRVIQLDAKRIVYISCNPATQARDFVHLNESGYILQKFSVVDQFPHTAHVETVSLFEKE</sequence>
<dbReference type="InterPro" id="IPR002792">
    <property type="entry name" value="TRAM_dom"/>
</dbReference>
<keyword evidence="8" id="KW-1185">Reference proteome</keyword>
<dbReference type="InterPro" id="IPR010280">
    <property type="entry name" value="U5_MeTrfase_fam"/>
</dbReference>
<dbReference type="InterPro" id="IPR030390">
    <property type="entry name" value="MeTrfase_TrmA_AS"/>
</dbReference>
<dbReference type="Gene3D" id="3.40.50.150">
    <property type="entry name" value="Vaccinia Virus protein VP39"/>
    <property type="match status" value="1"/>
</dbReference>
<keyword evidence="3 4" id="KW-0949">S-adenosyl-L-methionine</keyword>
<comment type="similarity">
    <text evidence="4">Belongs to the class I-like SAM-binding methyltransferase superfamily. RNA M5U methyltransferase family.</text>
</comment>
<evidence type="ECO:0000256" key="2">
    <source>
        <dbReference type="ARBA" id="ARBA00022679"/>
    </source>
</evidence>
<dbReference type="InterPro" id="IPR030391">
    <property type="entry name" value="MeTrfase_TrmA_CS"/>
</dbReference>
<dbReference type="Gene3D" id="2.40.50.1070">
    <property type="match status" value="1"/>
</dbReference>
<dbReference type="PANTHER" id="PTHR11061">
    <property type="entry name" value="RNA M5U METHYLTRANSFERASE"/>
    <property type="match status" value="1"/>
</dbReference>
<dbReference type="PROSITE" id="PS51687">
    <property type="entry name" value="SAM_MT_RNA_M5U"/>
    <property type="match status" value="1"/>
</dbReference>
<evidence type="ECO:0000256" key="1">
    <source>
        <dbReference type="ARBA" id="ARBA00022603"/>
    </source>
</evidence>
<dbReference type="Gene3D" id="2.40.50.140">
    <property type="entry name" value="Nucleic acid-binding proteins"/>
    <property type="match status" value="1"/>
</dbReference>
<dbReference type="InterPro" id="IPR029063">
    <property type="entry name" value="SAM-dependent_MTases_sf"/>
</dbReference>
<dbReference type="PROSITE" id="PS01231">
    <property type="entry name" value="TRMA_2"/>
    <property type="match status" value="1"/>
</dbReference>
<dbReference type="GO" id="GO:0001510">
    <property type="term" value="P:RNA methylation"/>
    <property type="evidence" value="ECO:0007669"/>
    <property type="project" value="UniProtKB-ARBA"/>
</dbReference>
<dbReference type="PROSITE" id="PS01230">
    <property type="entry name" value="TRMA_1"/>
    <property type="match status" value="1"/>
</dbReference>
<organism evidence="7 8">
    <name type="scientific">Salibacter halophilus</name>
    <dbReference type="NCBI Taxonomy" id="1803916"/>
    <lineage>
        <taxon>Bacteria</taxon>
        <taxon>Pseudomonadati</taxon>
        <taxon>Bacteroidota</taxon>
        <taxon>Flavobacteriia</taxon>
        <taxon>Flavobacteriales</taxon>
        <taxon>Salibacteraceae</taxon>
        <taxon>Salibacter</taxon>
    </lineage>
</organism>
<keyword evidence="1 4" id="KW-0489">Methyltransferase</keyword>
<dbReference type="NCBIfam" id="TIGR00479">
    <property type="entry name" value="rumA"/>
    <property type="match status" value="1"/>
</dbReference>
<evidence type="ECO:0000256" key="4">
    <source>
        <dbReference type="PROSITE-ProRule" id="PRU01024"/>
    </source>
</evidence>
<dbReference type="AlphaFoldDB" id="A0A6N6MCA1"/>
<feature type="domain" description="TRAM" evidence="6">
    <location>
        <begin position="1"/>
        <end position="49"/>
    </location>
</feature>
<evidence type="ECO:0000256" key="3">
    <source>
        <dbReference type="ARBA" id="ARBA00022691"/>
    </source>
</evidence>
<dbReference type="SUPFAM" id="SSF53335">
    <property type="entry name" value="S-adenosyl-L-methionine-dependent methyltransferases"/>
    <property type="match status" value="1"/>
</dbReference>
<dbReference type="Pfam" id="PF05958">
    <property type="entry name" value="tRNA_U5-meth_tr"/>
    <property type="match status" value="1"/>
</dbReference>
<dbReference type="SUPFAM" id="SSF50249">
    <property type="entry name" value="Nucleic acid-binding proteins"/>
    <property type="match status" value="1"/>
</dbReference>